<sequence length="1049" mass="119171">IDWDRDSVDGGLSSNGVLLLWLARPGNYTRWQTPPARDHTAAKIVEEMKAHGLHYHTCIAIKCGISRLITTYRFAGERYRRYYGREPPASPRMTPEDGWERAEDKSIMALVKNSMVNWVALWYWYESQKIPEEPRYIRAIRMAFKRPNCWEPWADTRIPVTRFVEYFRMSLEDFMWLSDELHQELQLDPLGRGQPLSVEAQVAVGLYRLAHGTSYLTIGHVFQIGKETADNATARFVRAVLKVLHTSAIGGGGPGSMHDSRVFRWSRLGLGLLPGYAEPRKIPVNHFLIGDAGYPSTNWDARSGEELRYAEIRGHHQHDEGGEPSRATWGLTLPQDPIQLKKERFEMMCVLLAIGLNPTHCCLFNQDQVPAHSEMAWILNCIAPVGRLNRLTTWKSQITTSKNSNSLSEVDESMLHLGLLAYPVLQSADILLYKSTQVPVGEDQIQPLEVTKVLAKALNKQTKTKNLNPMMKMSKSNLNGLTKISITDTPEMIKKRSVVDLKSESIDILVKHSKVFNLEFSKLINSRQDVKKIYRDGSLKAASVTNVTLNQVKKLINSFNSWRIHKRMQYLTTHEDVMFLIFLSIWTWLHQTNHQCSMLWNSSVGLSNNSFFGMELGEGKEAWSTKQLFGHLARVLRMTKVKIATQSIWSHGTLMVKLIGYSKRPGWPRLSSSTILQNAFTGSSIKQYAAHCHQSERFSSASTDMNKTPRAKQVIFSGIQPTGVPHIGNYIGALQNWIRLQEMKKSNKEREIDIYYSIVGLHAITLPRDSIQLKKERFEMMCVLLAIGLDPTHCCLFNQDQTFDPLTESIGIQYSEMAWILNCIAPVGRLNRMTTWKSQIATSKNSNSLSEVDESMLHLGLLAYPVLQSADILLYKSTEVPVGEDQIQHLELTKVLAKALNKQTKIKNLFPLPRGIFTQQSKILNLRNPTMKMSKSNPNELTKILITDTPEMIQKKVKSAVTDSIESIRYDPENRPGISISGQDINQVQKRFHDKSVVDLKSELIDILVEHFKLFNLEFSKLINSRQDVEKIFQDGSLKAASVANLTLN</sequence>
<name>A0A2S4WP13_9BASI</name>
<dbReference type="Proteomes" id="UP000238274">
    <property type="component" value="Unassembled WGS sequence"/>
</dbReference>
<comment type="caution">
    <text evidence="9">The sequence shown here is derived from an EMBL/GenBank/DDBJ whole genome shotgun (WGS) entry which is preliminary data.</text>
</comment>
<dbReference type="InterPro" id="IPR001412">
    <property type="entry name" value="aa-tRNA-synth_I_CS"/>
</dbReference>
<dbReference type="Gene3D" id="1.10.240.10">
    <property type="entry name" value="Tyrosyl-Transfer RNA Synthetase"/>
    <property type="match status" value="1"/>
</dbReference>
<protein>
    <recommendedName>
        <fullName evidence="2">tryptophan--tRNA ligase</fullName>
        <ecNumber evidence="2">6.1.1.2</ecNumber>
    </recommendedName>
    <alternativeName>
        <fullName evidence="8">Tryptophanyl-tRNA synthetase</fullName>
    </alternativeName>
</protein>
<dbReference type="Pfam" id="PF00579">
    <property type="entry name" value="tRNA-synt_1b"/>
    <property type="match status" value="2"/>
</dbReference>
<dbReference type="SUPFAM" id="SSF52374">
    <property type="entry name" value="Nucleotidylyl transferase"/>
    <property type="match status" value="2"/>
</dbReference>
<dbReference type="PRINTS" id="PR01039">
    <property type="entry name" value="TRNASYNTHTRP"/>
</dbReference>
<dbReference type="GO" id="GO:0004830">
    <property type="term" value="F:tryptophan-tRNA ligase activity"/>
    <property type="evidence" value="ECO:0007669"/>
    <property type="project" value="UniProtKB-EC"/>
</dbReference>
<dbReference type="InterPro" id="IPR002306">
    <property type="entry name" value="Trp-tRNA-ligase"/>
</dbReference>
<dbReference type="VEuPathDB" id="FungiDB:PSTT_04985"/>
<evidence type="ECO:0000256" key="2">
    <source>
        <dbReference type="ARBA" id="ARBA00013161"/>
    </source>
</evidence>
<dbReference type="InterPro" id="IPR014729">
    <property type="entry name" value="Rossmann-like_a/b/a_fold"/>
</dbReference>
<gene>
    <name evidence="9" type="ORF">PSHT_00177</name>
</gene>
<dbReference type="PANTHER" id="PTHR43766">
    <property type="entry name" value="TRYPTOPHAN--TRNA LIGASE, MITOCHONDRIAL"/>
    <property type="match status" value="1"/>
</dbReference>
<dbReference type="CDD" id="cd00806">
    <property type="entry name" value="TrpRS_core"/>
    <property type="match status" value="1"/>
</dbReference>
<reference evidence="10" key="3">
    <citation type="journal article" date="2018" name="Mol. Plant Microbe Interact.">
        <title>Genome sequence resources for the wheat stripe rust pathogen (Puccinia striiformis f. sp. tritici) and the barley stripe rust pathogen (Puccinia striiformis f. sp. hordei).</title>
        <authorList>
            <person name="Xia C."/>
            <person name="Wang M."/>
            <person name="Yin C."/>
            <person name="Cornejo O.E."/>
            <person name="Hulbert S.H."/>
            <person name="Chen X."/>
        </authorList>
    </citation>
    <scope>NUCLEOTIDE SEQUENCE [LARGE SCALE GENOMIC DNA]</scope>
    <source>
        <strain evidence="10">93TX-2</strain>
    </source>
</reference>
<reference evidence="10" key="2">
    <citation type="journal article" date="2018" name="BMC Genomics">
        <title>Genomic insights into host adaptation between the wheat stripe rust pathogen (Puccinia striiformis f. sp. tritici) and the barley stripe rust pathogen (Puccinia striiformis f. sp. hordei).</title>
        <authorList>
            <person name="Xia C."/>
            <person name="Wang M."/>
            <person name="Yin C."/>
            <person name="Cornejo O.E."/>
            <person name="Hulbert S.H."/>
            <person name="Chen X."/>
        </authorList>
    </citation>
    <scope>NUCLEOTIDE SEQUENCE [LARGE SCALE GENOMIC DNA]</scope>
    <source>
        <strain evidence="10">93TX-2</strain>
    </source>
</reference>
<keyword evidence="3" id="KW-0436">Ligase</keyword>
<dbReference type="OrthoDB" id="15808at2759"/>
<dbReference type="EC" id="6.1.1.2" evidence="2"/>
<dbReference type="NCBIfam" id="TIGR00233">
    <property type="entry name" value="trpS"/>
    <property type="match status" value="1"/>
</dbReference>
<dbReference type="PANTHER" id="PTHR43766:SF1">
    <property type="entry name" value="TRYPTOPHAN--TRNA LIGASE, MITOCHONDRIAL"/>
    <property type="match status" value="1"/>
</dbReference>
<evidence type="ECO:0000313" key="10">
    <source>
        <dbReference type="Proteomes" id="UP000238274"/>
    </source>
</evidence>
<evidence type="ECO:0000256" key="4">
    <source>
        <dbReference type="ARBA" id="ARBA00022741"/>
    </source>
</evidence>
<evidence type="ECO:0000256" key="6">
    <source>
        <dbReference type="ARBA" id="ARBA00022917"/>
    </source>
</evidence>
<keyword evidence="7" id="KW-0030">Aminoacyl-tRNA synthetase</keyword>
<dbReference type="EMBL" id="PKSM01000001">
    <property type="protein sequence ID" value="POW23509.1"/>
    <property type="molecule type" value="Genomic_DNA"/>
</dbReference>
<dbReference type="GO" id="GO:0070183">
    <property type="term" value="P:mitochondrial tryptophanyl-tRNA aminoacylation"/>
    <property type="evidence" value="ECO:0007669"/>
    <property type="project" value="TreeGrafter"/>
</dbReference>
<keyword evidence="10" id="KW-1185">Reference proteome</keyword>
<dbReference type="VEuPathDB" id="FungiDB:PSTT_09087"/>
<dbReference type="GO" id="GO:0005524">
    <property type="term" value="F:ATP binding"/>
    <property type="evidence" value="ECO:0007669"/>
    <property type="project" value="UniProtKB-KW"/>
</dbReference>
<dbReference type="AlphaFoldDB" id="A0A2S4WP13"/>
<organism evidence="9 10">
    <name type="scientific">Puccinia striiformis</name>
    <dbReference type="NCBI Taxonomy" id="27350"/>
    <lineage>
        <taxon>Eukaryota</taxon>
        <taxon>Fungi</taxon>
        <taxon>Dikarya</taxon>
        <taxon>Basidiomycota</taxon>
        <taxon>Pucciniomycotina</taxon>
        <taxon>Pucciniomycetes</taxon>
        <taxon>Pucciniales</taxon>
        <taxon>Pucciniaceae</taxon>
        <taxon>Puccinia</taxon>
    </lineage>
</organism>
<dbReference type="InterPro" id="IPR002305">
    <property type="entry name" value="aa-tRNA-synth_Ic"/>
</dbReference>
<feature type="non-terminal residue" evidence="9">
    <location>
        <position position="1049"/>
    </location>
</feature>
<evidence type="ECO:0000256" key="8">
    <source>
        <dbReference type="ARBA" id="ARBA00030268"/>
    </source>
</evidence>
<feature type="non-terminal residue" evidence="9">
    <location>
        <position position="1"/>
    </location>
</feature>
<comment type="similarity">
    <text evidence="1">Belongs to the class-I aminoacyl-tRNA synthetase family.</text>
</comment>
<accession>A0A2S4WP13</accession>
<evidence type="ECO:0000256" key="5">
    <source>
        <dbReference type="ARBA" id="ARBA00022840"/>
    </source>
</evidence>
<keyword evidence="4" id="KW-0547">Nucleotide-binding</keyword>
<dbReference type="VEuPathDB" id="FungiDB:PSTT_04988"/>
<dbReference type="VEuPathDB" id="FungiDB:PSHT_00177"/>
<evidence type="ECO:0000256" key="7">
    <source>
        <dbReference type="ARBA" id="ARBA00023146"/>
    </source>
</evidence>
<keyword evidence="5" id="KW-0067">ATP-binding</keyword>
<evidence type="ECO:0000313" key="9">
    <source>
        <dbReference type="EMBL" id="POW23509.1"/>
    </source>
</evidence>
<dbReference type="InterPro" id="IPR050203">
    <property type="entry name" value="Trp-tRNA_synthetase"/>
</dbReference>
<keyword evidence="6" id="KW-0648">Protein biosynthesis</keyword>
<evidence type="ECO:0000256" key="3">
    <source>
        <dbReference type="ARBA" id="ARBA00022598"/>
    </source>
</evidence>
<reference evidence="9 10" key="1">
    <citation type="submission" date="2017-12" db="EMBL/GenBank/DDBJ databases">
        <title>Gene loss provides genomic basis for host adaptation in cereal stripe rust fungi.</title>
        <authorList>
            <person name="Xia C."/>
        </authorList>
    </citation>
    <scope>NUCLEOTIDE SEQUENCE [LARGE SCALE GENOMIC DNA]</scope>
    <source>
        <strain evidence="9 10">93TX-2</strain>
    </source>
</reference>
<dbReference type="GO" id="GO:0005759">
    <property type="term" value="C:mitochondrial matrix"/>
    <property type="evidence" value="ECO:0007669"/>
    <property type="project" value="TreeGrafter"/>
</dbReference>
<evidence type="ECO:0000256" key="1">
    <source>
        <dbReference type="ARBA" id="ARBA00005594"/>
    </source>
</evidence>
<dbReference type="PROSITE" id="PS00178">
    <property type="entry name" value="AA_TRNA_LIGASE_I"/>
    <property type="match status" value="1"/>
</dbReference>
<dbReference type="Gene3D" id="3.40.50.620">
    <property type="entry name" value="HUPs"/>
    <property type="match status" value="2"/>
</dbReference>
<proteinExistence type="inferred from homology"/>